<dbReference type="Proteomes" id="UP001152300">
    <property type="component" value="Unassembled WGS sequence"/>
</dbReference>
<evidence type="ECO:0000313" key="3">
    <source>
        <dbReference type="Proteomes" id="UP001152300"/>
    </source>
</evidence>
<dbReference type="OrthoDB" id="3563077at2759"/>
<reference evidence="2" key="1">
    <citation type="submission" date="2022-11" db="EMBL/GenBank/DDBJ databases">
        <title>Genome Resource of Sclerotinia nivalis Strain SnTB1, a Plant Pathogen Isolated from American Ginseng.</title>
        <authorList>
            <person name="Fan S."/>
        </authorList>
    </citation>
    <scope>NUCLEOTIDE SEQUENCE</scope>
    <source>
        <strain evidence="2">SnTB1</strain>
    </source>
</reference>
<keyword evidence="3" id="KW-1185">Reference proteome</keyword>
<protein>
    <submittedName>
        <fullName evidence="2">Uncharacterized protein</fullName>
    </submittedName>
</protein>
<accession>A0A9X0A994</accession>
<evidence type="ECO:0000313" key="2">
    <source>
        <dbReference type="EMBL" id="KAJ8058595.1"/>
    </source>
</evidence>
<organism evidence="2 3">
    <name type="scientific">Sclerotinia nivalis</name>
    <dbReference type="NCBI Taxonomy" id="352851"/>
    <lineage>
        <taxon>Eukaryota</taxon>
        <taxon>Fungi</taxon>
        <taxon>Dikarya</taxon>
        <taxon>Ascomycota</taxon>
        <taxon>Pezizomycotina</taxon>
        <taxon>Leotiomycetes</taxon>
        <taxon>Helotiales</taxon>
        <taxon>Sclerotiniaceae</taxon>
        <taxon>Sclerotinia</taxon>
    </lineage>
</organism>
<proteinExistence type="predicted"/>
<comment type="caution">
    <text evidence="2">The sequence shown here is derived from an EMBL/GenBank/DDBJ whole genome shotgun (WGS) entry which is preliminary data.</text>
</comment>
<feature type="compositionally biased region" description="Basic and acidic residues" evidence="1">
    <location>
        <begin position="88"/>
        <end position="99"/>
    </location>
</feature>
<name>A0A9X0A994_9HELO</name>
<gene>
    <name evidence="2" type="ORF">OCU04_012772</name>
</gene>
<evidence type="ECO:0000256" key="1">
    <source>
        <dbReference type="SAM" id="MobiDB-lite"/>
    </source>
</evidence>
<dbReference type="EMBL" id="JAPEIS010000016">
    <property type="protein sequence ID" value="KAJ8058595.1"/>
    <property type="molecule type" value="Genomic_DNA"/>
</dbReference>
<feature type="region of interest" description="Disordered" evidence="1">
    <location>
        <begin position="57"/>
        <end position="106"/>
    </location>
</feature>
<dbReference type="AlphaFoldDB" id="A0A9X0A994"/>
<sequence>MPRLPCERFFQNSVPQVGRDVMQVHRMRCGRRSKGKNIFEYLVDELSAWLSRAESKIHPKHPATPINDNHRHTPSAPPGPARSGDPNSGKRGEKAEAPRHVTPMTITTPAKLAMKTHDLQSDESHALSLPRLQPSAASIPQSSGSDGIVPCGVVDHQI</sequence>